<feature type="domain" description="HTH hxlR-type" evidence="4">
    <location>
        <begin position="28"/>
        <end position="126"/>
    </location>
</feature>
<dbReference type="GO" id="GO:0003677">
    <property type="term" value="F:DNA binding"/>
    <property type="evidence" value="ECO:0007669"/>
    <property type="project" value="UniProtKB-KW"/>
</dbReference>
<reference evidence="5 6" key="2">
    <citation type="submission" date="2024-11" db="EMBL/GenBank/DDBJ databases">
        <title>Using genomics to understand microbial adaptation to soil warming.</title>
        <authorList>
            <person name="Deangelis K.M. PhD."/>
        </authorList>
    </citation>
    <scope>NUCLEOTIDE SEQUENCE [LARGE SCALE GENOMIC DNA]</scope>
    <source>
        <strain evidence="5 6">GAS97</strain>
    </source>
</reference>
<evidence type="ECO:0000256" key="1">
    <source>
        <dbReference type="ARBA" id="ARBA00023015"/>
    </source>
</evidence>
<proteinExistence type="predicted"/>
<evidence type="ECO:0000313" key="6">
    <source>
        <dbReference type="Proteomes" id="UP001620514"/>
    </source>
</evidence>
<keyword evidence="1" id="KW-0805">Transcription regulation</keyword>
<reference evidence="5 6" key="1">
    <citation type="submission" date="2024-10" db="EMBL/GenBank/DDBJ databases">
        <authorList>
            <person name="Deangelis K."/>
            <person name="Huntemann M."/>
            <person name="Clum A."/>
            <person name="Wang J."/>
            <person name="Palaniappan K."/>
            <person name="Ritter S."/>
            <person name="Chen I.-M."/>
            <person name="Stamatis D."/>
            <person name="Reddy T."/>
            <person name="O'Malley R."/>
            <person name="Daum C."/>
            <person name="Ng V."/>
            <person name="Ivanova N."/>
            <person name="Kyrpides N."/>
            <person name="Woyke T."/>
        </authorList>
    </citation>
    <scope>NUCLEOTIDE SEQUENCE [LARGE SCALE GENOMIC DNA]</scope>
    <source>
        <strain evidence="5 6">GAS97</strain>
    </source>
</reference>
<evidence type="ECO:0000313" key="5">
    <source>
        <dbReference type="EMBL" id="MFK4446905.1"/>
    </source>
</evidence>
<gene>
    <name evidence="5" type="ORF">ABH943_006937</name>
</gene>
<comment type="caution">
    <text evidence="5">The sequence shown here is derived from an EMBL/GenBank/DDBJ whole genome shotgun (WGS) entry which is preliminary data.</text>
</comment>
<keyword evidence="6" id="KW-1185">Reference proteome</keyword>
<dbReference type="PANTHER" id="PTHR33204">
    <property type="entry name" value="TRANSCRIPTIONAL REGULATOR, MARR FAMILY"/>
    <property type="match status" value="1"/>
</dbReference>
<dbReference type="PANTHER" id="PTHR33204:SF18">
    <property type="entry name" value="TRANSCRIPTIONAL REGULATORY PROTEIN"/>
    <property type="match status" value="1"/>
</dbReference>
<dbReference type="Gene3D" id="1.10.10.10">
    <property type="entry name" value="Winged helix-like DNA-binding domain superfamily/Winged helix DNA-binding domain"/>
    <property type="match status" value="1"/>
</dbReference>
<dbReference type="Pfam" id="PF01638">
    <property type="entry name" value="HxlR"/>
    <property type="match status" value="1"/>
</dbReference>
<accession>A0ABW8MWD0</accession>
<evidence type="ECO:0000256" key="3">
    <source>
        <dbReference type="ARBA" id="ARBA00023163"/>
    </source>
</evidence>
<dbReference type="SUPFAM" id="SSF46785">
    <property type="entry name" value="Winged helix' DNA-binding domain"/>
    <property type="match status" value="1"/>
</dbReference>
<evidence type="ECO:0000256" key="2">
    <source>
        <dbReference type="ARBA" id="ARBA00023125"/>
    </source>
</evidence>
<dbReference type="InterPro" id="IPR002577">
    <property type="entry name" value="HTH_HxlR"/>
</dbReference>
<sequence length="141" mass="16092">MQPGSIQETVMSEFEPKVLSEVLSAAVCPCRLLLDQIADKWSVLVLASLRGGPLRFNAIKRRIEGVTQKALTQCLRRLERNGIVERRVVTTSPISVEYEITALGRSVDRPLQALYQWTFEHLPDVERARAQYDERTIPDER</sequence>
<protein>
    <submittedName>
        <fullName evidence="5">DNA-binding HxlR family transcriptional regulator</fullName>
    </submittedName>
</protein>
<dbReference type="Proteomes" id="UP001620514">
    <property type="component" value="Unassembled WGS sequence"/>
</dbReference>
<dbReference type="EMBL" id="JBIYDN010000029">
    <property type="protein sequence ID" value="MFK4446905.1"/>
    <property type="molecule type" value="Genomic_DNA"/>
</dbReference>
<keyword evidence="2 5" id="KW-0238">DNA-binding</keyword>
<dbReference type="PROSITE" id="PS51118">
    <property type="entry name" value="HTH_HXLR"/>
    <property type="match status" value="1"/>
</dbReference>
<name>A0ABW8MWD0_9BURK</name>
<evidence type="ECO:0000259" key="4">
    <source>
        <dbReference type="PROSITE" id="PS51118"/>
    </source>
</evidence>
<dbReference type="InterPro" id="IPR036388">
    <property type="entry name" value="WH-like_DNA-bd_sf"/>
</dbReference>
<keyword evidence="3" id="KW-0804">Transcription</keyword>
<dbReference type="InterPro" id="IPR036390">
    <property type="entry name" value="WH_DNA-bd_sf"/>
</dbReference>
<organism evidence="5 6">
    <name type="scientific">Caballeronia udeis</name>
    <dbReference type="NCBI Taxonomy" id="1232866"/>
    <lineage>
        <taxon>Bacteria</taxon>
        <taxon>Pseudomonadati</taxon>
        <taxon>Pseudomonadota</taxon>
        <taxon>Betaproteobacteria</taxon>
        <taxon>Burkholderiales</taxon>
        <taxon>Burkholderiaceae</taxon>
        <taxon>Caballeronia</taxon>
    </lineage>
</organism>